<protein>
    <submittedName>
        <fullName evidence="2">Uncharacterized protein</fullName>
    </submittedName>
</protein>
<accession>A0A2B7Y534</accession>
<keyword evidence="1" id="KW-1133">Transmembrane helix</keyword>
<evidence type="ECO:0000256" key="1">
    <source>
        <dbReference type="SAM" id="Phobius"/>
    </source>
</evidence>
<keyword evidence="3" id="KW-1185">Reference proteome</keyword>
<keyword evidence="1" id="KW-0472">Membrane</keyword>
<proteinExistence type="predicted"/>
<gene>
    <name evidence="2" type="ORF">AJ80_05326</name>
</gene>
<dbReference type="EMBL" id="PDNA01000076">
    <property type="protein sequence ID" value="PGH16111.1"/>
    <property type="molecule type" value="Genomic_DNA"/>
</dbReference>
<reference evidence="2 3" key="1">
    <citation type="submission" date="2017-10" db="EMBL/GenBank/DDBJ databases">
        <title>Comparative genomics in systemic dimorphic fungi from Ajellomycetaceae.</title>
        <authorList>
            <person name="Munoz J.F."/>
            <person name="Mcewen J.G."/>
            <person name="Clay O.K."/>
            <person name="Cuomo C.A."/>
        </authorList>
    </citation>
    <scope>NUCLEOTIDE SEQUENCE [LARGE SCALE GENOMIC DNA]</scope>
    <source>
        <strain evidence="2 3">UAMH7299</strain>
    </source>
</reference>
<evidence type="ECO:0000313" key="2">
    <source>
        <dbReference type="EMBL" id="PGH16111.1"/>
    </source>
</evidence>
<name>A0A2B7Y534_POLH7</name>
<dbReference type="AlphaFoldDB" id="A0A2B7Y534"/>
<feature type="transmembrane region" description="Helical" evidence="1">
    <location>
        <begin position="20"/>
        <end position="41"/>
    </location>
</feature>
<organism evidence="2 3">
    <name type="scientific">Polytolypa hystricis (strain UAMH7299)</name>
    <dbReference type="NCBI Taxonomy" id="1447883"/>
    <lineage>
        <taxon>Eukaryota</taxon>
        <taxon>Fungi</taxon>
        <taxon>Dikarya</taxon>
        <taxon>Ascomycota</taxon>
        <taxon>Pezizomycotina</taxon>
        <taxon>Eurotiomycetes</taxon>
        <taxon>Eurotiomycetidae</taxon>
        <taxon>Onygenales</taxon>
        <taxon>Onygenales incertae sedis</taxon>
        <taxon>Polytolypa</taxon>
    </lineage>
</organism>
<comment type="caution">
    <text evidence="2">The sequence shown here is derived from an EMBL/GenBank/DDBJ whole genome shotgun (WGS) entry which is preliminary data.</text>
</comment>
<evidence type="ECO:0000313" key="3">
    <source>
        <dbReference type="Proteomes" id="UP000224634"/>
    </source>
</evidence>
<dbReference type="Proteomes" id="UP000224634">
    <property type="component" value="Unassembled WGS sequence"/>
</dbReference>
<keyword evidence="1" id="KW-0812">Transmembrane</keyword>
<sequence>MGDNNNPNDTGPQRSNPKTPSLLLILILISNVGLIIIGALITSRLFQIADFVKQLEKGIEYIPVSVRGGSVSVTGMVTGSVTASISGGYVTATIPGRVTVTPY</sequence>